<gene>
    <name evidence="2" type="ORF">E1298_38180</name>
</gene>
<dbReference type="EMBL" id="SMKU01000335">
    <property type="protein sequence ID" value="TDD68669.1"/>
    <property type="molecule type" value="Genomic_DNA"/>
</dbReference>
<sequence length="358" mass="39149">MTTAEGAGCRPAVRQGLPADWDELVGHTSPTARYRWFSLIGTRLPGPALVFRHGGGRPAVLCGTLLTAPPRNRRIDPYAVFAGAAAGDGLNEAGPHPWRGAPVGERFPCLFFMLPNYEFFPVGPGADDRGTLRGLVTAVREWCADNGVRSIAFLYLSPEANALAEVLDESGFAVIPLTTRCELPVTWEDSSGYLHALDKKRRGAARREMRELAARGVVTRERPLDGCLDRLVQLRCGVVAKYGGRPDVERERALLLRVRSLFPPEDLTVVVAEAEGEILGFTLMVRDGHLWTAFMTGTDYSTDRARLTYFATAYYRPAELAPGMGIRKIVYGPGSWHAKRLRGCVEVPLGAAAGDVKW</sequence>
<evidence type="ECO:0000313" key="2">
    <source>
        <dbReference type="EMBL" id="TDD68669.1"/>
    </source>
</evidence>
<dbReference type="InterPro" id="IPR038740">
    <property type="entry name" value="BioF2-like_GNAT_dom"/>
</dbReference>
<dbReference type="AlphaFoldDB" id="A0A4R5ACA8"/>
<protein>
    <submittedName>
        <fullName evidence="2">GNAT family N-acetyltransferase</fullName>
    </submittedName>
</protein>
<dbReference type="Proteomes" id="UP000294513">
    <property type="component" value="Unassembled WGS sequence"/>
</dbReference>
<keyword evidence="2" id="KW-0808">Transferase</keyword>
<dbReference type="GO" id="GO:0016740">
    <property type="term" value="F:transferase activity"/>
    <property type="evidence" value="ECO:0007669"/>
    <property type="project" value="UniProtKB-KW"/>
</dbReference>
<dbReference type="SUPFAM" id="SSF55729">
    <property type="entry name" value="Acyl-CoA N-acyltransferases (Nat)"/>
    <property type="match status" value="1"/>
</dbReference>
<evidence type="ECO:0000259" key="1">
    <source>
        <dbReference type="Pfam" id="PF13480"/>
    </source>
</evidence>
<reference evidence="2 3" key="1">
    <citation type="submission" date="2019-03" db="EMBL/GenBank/DDBJ databases">
        <title>Draft genome sequences of novel Actinobacteria.</title>
        <authorList>
            <person name="Sahin N."/>
            <person name="Ay H."/>
            <person name="Saygin H."/>
        </authorList>
    </citation>
    <scope>NUCLEOTIDE SEQUENCE [LARGE SCALE GENOMIC DNA]</scope>
    <source>
        <strain evidence="2 3">H3C3</strain>
    </source>
</reference>
<organism evidence="2 3">
    <name type="scientific">Actinomadura rubrisoli</name>
    <dbReference type="NCBI Taxonomy" id="2530368"/>
    <lineage>
        <taxon>Bacteria</taxon>
        <taxon>Bacillati</taxon>
        <taxon>Actinomycetota</taxon>
        <taxon>Actinomycetes</taxon>
        <taxon>Streptosporangiales</taxon>
        <taxon>Thermomonosporaceae</taxon>
        <taxon>Actinomadura</taxon>
    </lineage>
</organism>
<dbReference type="OrthoDB" id="4519700at2"/>
<accession>A0A4R5ACA8</accession>
<evidence type="ECO:0000313" key="3">
    <source>
        <dbReference type="Proteomes" id="UP000294513"/>
    </source>
</evidence>
<comment type="caution">
    <text evidence="2">The sequence shown here is derived from an EMBL/GenBank/DDBJ whole genome shotgun (WGS) entry which is preliminary data.</text>
</comment>
<name>A0A4R5ACA8_9ACTN</name>
<dbReference type="Gene3D" id="3.40.630.30">
    <property type="match status" value="1"/>
</dbReference>
<proteinExistence type="predicted"/>
<dbReference type="RefSeq" id="WP_131902216.1">
    <property type="nucleotide sequence ID" value="NZ_SMKU01000335.1"/>
</dbReference>
<dbReference type="InterPro" id="IPR016181">
    <property type="entry name" value="Acyl_CoA_acyltransferase"/>
</dbReference>
<keyword evidence="3" id="KW-1185">Reference proteome</keyword>
<feature type="domain" description="BioF2-like acetyltransferase" evidence="1">
    <location>
        <begin position="199"/>
        <end position="340"/>
    </location>
</feature>
<dbReference type="Pfam" id="PF13480">
    <property type="entry name" value="Acetyltransf_6"/>
    <property type="match status" value="1"/>
</dbReference>